<evidence type="ECO:0000259" key="1">
    <source>
        <dbReference type="Pfam" id="PF10551"/>
    </source>
</evidence>
<feature type="domain" description="MULE transposase" evidence="1">
    <location>
        <begin position="168"/>
        <end position="212"/>
    </location>
</feature>
<comment type="caution">
    <text evidence="2">The sequence shown here is derived from an EMBL/GenBank/DDBJ whole genome shotgun (WGS) entry which is preliminary data.</text>
</comment>
<accession>A0AAV7FD71</accession>
<evidence type="ECO:0000313" key="2">
    <source>
        <dbReference type="EMBL" id="KAG9458878.1"/>
    </source>
</evidence>
<dbReference type="Proteomes" id="UP000825729">
    <property type="component" value="Unassembled WGS sequence"/>
</dbReference>
<evidence type="ECO:0000313" key="3">
    <source>
        <dbReference type="Proteomes" id="UP000825729"/>
    </source>
</evidence>
<dbReference type="PANTHER" id="PTHR47718">
    <property type="entry name" value="OS01G0519700 PROTEIN"/>
    <property type="match status" value="1"/>
</dbReference>
<organism evidence="2 3">
    <name type="scientific">Aristolochia fimbriata</name>
    <name type="common">White veined hardy Dutchman's pipe vine</name>
    <dbReference type="NCBI Taxonomy" id="158543"/>
    <lineage>
        <taxon>Eukaryota</taxon>
        <taxon>Viridiplantae</taxon>
        <taxon>Streptophyta</taxon>
        <taxon>Embryophyta</taxon>
        <taxon>Tracheophyta</taxon>
        <taxon>Spermatophyta</taxon>
        <taxon>Magnoliopsida</taxon>
        <taxon>Magnoliidae</taxon>
        <taxon>Piperales</taxon>
        <taxon>Aristolochiaceae</taxon>
        <taxon>Aristolochia</taxon>
    </lineage>
</organism>
<dbReference type="Pfam" id="PF10551">
    <property type="entry name" value="MULE"/>
    <property type="match status" value="1"/>
</dbReference>
<sequence length="213" mass="24360">MTNGESVKTPRAETREGYNAFLKVSLKPNGMYKVMQFSEMHSHPIISSIKSHFLKSHRKVTEVTTAQIELASLAGIAHKQVYELQSRQAGGRENLGYLHMDHKNYLRFKLQENLDINVAAVILKYIRKKQSQNSVCYFDFQLDAEGQVTNFFWVDARSIIDYSLFGDVVSFDTTYRTNDYGRPFAPFVGVNHHNQTIVFGAALLYDETSESFV</sequence>
<keyword evidence="3" id="KW-1185">Reference proteome</keyword>
<dbReference type="EMBL" id="JAINDJ010000002">
    <property type="protein sequence ID" value="KAG9458878.1"/>
    <property type="molecule type" value="Genomic_DNA"/>
</dbReference>
<name>A0AAV7FD71_ARIFI</name>
<reference evidence="2 3" key="1">
    <citation type="submission" date="2021-07" db="EMBL/GenBank/DDBJ databases">
        <title>The Aristolochia fimbriata genome: insights into angiosperm evolution, floral development and chemical biosynthesis.</title>
        <authorList>
            <person name="Jiao Y."/>
        </authorList>
    </citation>
    <scope>NUCLEOTIDE SEQUENCE [LARGE SCALE GENOMIC DNA]</scope>
    <source>
        <strain evidence="2">IBCAS-2021</strain>
        <tissue evidence="2">Leaf</tissue>
    </source>
</reference>
<protein>
    <recommendedName>
        <fullName evidence="1">MULE transposase domain-containing protein</fullName>
    </recommendedName>
</protein>
<dbReference type="AlphaFoldDB" id="A0AAV7FD71"/>
<dbReference type="InterPro" id="IPR018289">
    <property type="entry name" value="MULE_transposase_dom"/>
</dbReference>
<gene>
    <name evidence="2" type="ORF">H6P81_003386</name>
</gene>
<proteinExistence type="predicted"/>